<evidence type="ECO:0000313" key="1">
    <source>
        <dbReference type="EMBL" id="SBV36350.1"/>
    </source>
</evidence>
<name>A0A1Y5Q292_9GAMM</name>
<accession>A0A1Y5Q292</accession>
<organism evidence="1">
    <name type="scientific">uncultured Stenotrophomonas sp</name>
    <dbReference type="NCBI Taxonomy" id="165438"/>
    <lineage>
        <taxon>Bacteria</taxon>
        <taxon>Pseudomonadati</taxon>
        <taxon>Pseudomonadota</taxon>
        <taxon>Gammaproteobacteria</taxon>
        <taxon>Lysobacterales</taxon>
        <taxon>Lysobacteraceae</taxon>
        <taxon>Stenotrophomonas</taxon>
        <taxon>environmental samples</taxon>
    </lineage>
</organism>
<reference evidence="1" key="1">
    <citation type="submission" date="2016-03" db="EMBL/GenBank/DDBJ databases">
        <authorList>
            <person name="Ploux O."/>
        </authorList>
    </citation>
    <scope>NUCLEOTIDE SEQUENCE</scope>
    <source>
        <strain evidence="1">UC10</strain>
    </source>
</reference>
<gene>
    <name evidence="1" type="ORF">STPYR_11280</name>
</gene>
<dbReference type="AlphaFoldDB" id="A0A1Y5Q292"/>
<evidence type="ECO:0008006" key="2">
    <source>
        <dbReference type="Google" id="ProtNLM"/>
    </source>
</evidence>
<dbReference type="EMBL" id="FLTS01000001">
    <property type="protein sequence ID" value="SBV36350.1"/>
    <property type="molecule type" value="Genomic_DNA"/>
</dbReference>
<proteinExistence type="predicted"/>
<protein>
    <recommendedName>
        <fullName evidence="2">Transposase</fullName>
    </recommendedName>
</protein>
<sequence length="38" mass="4242">MATYQRRVGAGKPPKLAVAACMRKYLTMLNAMQRDQTA</sequence>